<dbReference type="AlphaFoldDB" id="A5GXY3"/>
<keyword evidence="1" id="KW-0614">Plasmid</keyword>
<organism evidence="1">
    <name type="scientific">Saccharolobus solfataricus (strain ATCC 35092 / DSM 1617 / JCM 11322 / P2)</name>
    <name type="common">Sulfolobus solfataricus</name>
    <dbReference type="NCBI Taxonomy" id="273057"/>
    <lineage>
        <taxon>Archaea</taxon>
        <taxon>Thermoproteota</taxon>
        <taxon>Thermoprotei</taxon>
        <taxon>Sulfolobales</taxon>
        <taxon>Sulfolobaceae</taxon>
        <taxon>Saccharolobus</taxon>
    </lineage>
</organism>
<dbReference type="GO" id="GO:0006355">
    <property type="term" value="P:regulation of DNA-templated transcription"/>
    <property type="evidence" value="ECO:0007669"/>
    <property type="project" value="InterPro"/>
</dbReference>
<proteinExistence type="predicted"/>
<dbReference type="RefSeq" id="WP_012954647.1">
    <property type="nucleotide sequence ID" value="NC_013777.1"/>
</dbReference>
<dbReference type="Gene3D" id="1.10.1220.10">
    <property type="entry name" value="Met repressor-like"/>
    <property type="match status" value="1"/>
</dbReference>
<geneLocation type="plasmid" evidence="1">
    <name>pSSVi</name>
</geneLocation>
<protein>
    <submittedName>
        <fullName evidence="1">Hypothetical CopG</fullName>
    </submittedName>
</protein>
<accession>A5GXY3</accession>
<reference evidence="1" key="1">
    <citation type="journal article" date="2007" name="Virology">
        <title>A novel Sulfolobus non-conjugative extrachromosomal genetic element capable of integration into the host genome and spreading in the presence of a fusellovirus.</title>
        <authorList>
            <person name="Wang Y."/>
            <person name="Duan Z."/>
            <person name="Zhu H."/>
            <person name="Guo X."/>
            <person name="Wang Z."/>
            <person name="Zhou J."/>
            <person name="She Q."/>
            <person name="Huang L."/>
        </authorList>
    </citation>
    <scope>NUCLEOTIDE SEQUENCE</scope>
    <source>
        <strain evidence="1">P2</strain>
        <plasmid evidence="1">pSSVi</plasmid>
    </source>
</reference>
<dbReference type="InterPro" id="IPR013321">
    <property type="entry name" value="Arc_rbn_hlx_hlx"/>
</dbReference>
<dbReference type="SUPFAM" id="SSF47598">
    <property type="entry name" value="Ribbon-helix-helix"/>
    <property type="match status" value="1"/>
</dbReference>
<dbReference type="EMBL" id="DQ183185">
    <property type="protein sequence ID" value="ABA64561.1"/>
    <property type="molecule type" value="Genomic_DNA"/>
</dbReference>
<dbReference type="NCBIfam" id="NF041793">
    <property type="entry name" value="ORF56"/>
    <property type="match status" value="1"/>
</dbReference>
<evidence type="ECO:0000313" key="1">
    <source>
        <dbReference type="EMBL" id="ABA64561.1"/>
    </source>
</evidence>
<dbReference type="InterPro" id="IPR010985">
    <property type="entry name" value="Ribbon_hlx_hlx"/>
</dbReference>
<sequence length="57" mass="6832">MVKKVEKVTNGVKISFYVPKEWHDEIREIAEKNRIALSDVYRIAIKEYLDRHFLALK</sequence>
<name>A5GXY3_SACS2</name>